<feature type="transmembrane region" description="Helical" evidence="1">
    <location>
        <begin position="268"/>
        <end position="288"/>
    </location>
</feature>
<feature type="transmembrane region" description="Helical" evidence="1">
    <location>
        <begin position="83"/>
        <end position="102"/>
    </location>
</feature>
<name>A0A8H4R8B6_9HELO</name>
<keyword evidence="1" id="KW-1133">Transmembrane helix</keyword>
<organism evidence="2 3">
    <name type="scientific">Cudoniella acicularis</name>
    <dbReference type="NCBI Taxonomy" id="354080"/>
    <lineage>
        <taxon>Eukaryota</taxon>
        <taxon>Fungi</taxon>
        <taxon>Dikarya</taxon>
        <taxon>Ascomycota</taxon>
        <taxon>Pezizomycotina</taxon>
        <taxon>Leotiomycetes</taxon>
        <taxon>Helotiales</taxon>
        <taxon>Tricladiaceae</taxon>
        <taxon>Cudoniella</taxon>
    </lineage>
</organism>
<feature type="transmembrane region" description="Helical" evidence="1">
    <location>
        <begin position="114"/>
        <end position="132"/>
    </location>
</feature>
<feature type="transmembrane region" description="Helical" evidence="1">
    <location>
        <begin position="21"/>
        <end position="44"/>
    </location>
</feature>
<gene>
    <name evidence="2" type="ORF">G7Y89_g13552</name>
</gene>
<comment type="caution">
    <text evidence="2">The sequence shown here is derived from an EMBL/GenBank/DDBJ whole genome shotgun (WGS) entry which is preliminary data.</text>
</comment>
<evidence type="ECO:0000256" key="1">
    <source>
        <dbReference type="SAM" id="Phobius"/>
    </source>
</evidence>
<reference evidence="2 3" key="1">
    <citation type="submission" date="2020-03" db="EMBL/GenBank/DDBJ databases">
        <title>Draft Genome Sequence of Cudoniella acicularis.</title>
        <authorList>
            <person name="Buettner E."/>
            <person name="Kellner H."/>
        </authorList>
    </citation>
    <scope>NUCLEOTIDE SEQUENCE [LARGE SCALE GENOMIC DNA]</scope>
    <source>
        <strain evidence="2 3">DSM 108380</strain>
    </source>
</reference>
<dbReference type="AlphaFoldDB" id="A0A8H4R8B6"/>
<dbReference type="EMBL" id="JAAMPI010001603">
    <property type="protein sequence ID" value="KAF4624616.1"/>
    <property type="molecule type" value="Genomic_DNA"/>
</dbReference>
<feature type="transmembrane region" description="Helical" evidence="1">
    <location>
        <begin position="300"/>
        <end position="322"/>
    </location>
</feature>
<feature type="transmembrane region" description="Helical" evidence="1">
    <location>
        <begin position="201"/>
        <end position="226"/>
    </location>
</feature>
<keyword evidence="1" id="KW-0812">Transmembrane</keyword>
<evidence type="ECO:0000313" key="2">
    <source>
        <dbReference type="EMBL" id="KAF4624616.1"/>
    </source>
</evidence>
<keyword evidence="3" id="KW-1185">Reference proteome</keyword>
<protein>
    <submittedName>
        <fullName evidence="2">Uncharacterized protein</fullName>
    </submittedName>
</protein>
<feature type="transmembrane region" description="Helical" evidence="1">
    <location>
        <begin position="177"/>
        <end position="194"/>
    </location>
</feature>
<accession>A0A8H4R8B6</accession>
<sequence>MEFLKSKTRLNGASLRDHDSNYVNIACSTVLILFGFTCAILIMVTEYLLRGYYGKGTYHPDMFVSVYDMTYIPKNFNTRPNSIIKSAGLLAAAAGGLYIFLLQSKTGYVMRSRITIGLGLTATIYSLFSLLYSEIVNYQSNREWHYTDVFSSTSGNYTVEGWTCIMQNNLPRAKNDFWDICLLSFLAIAIYPSTSRMAPPYLTTAAIATTSLFLFALGIATIAITADAQVTIGTLYGDFEGTGWSNVWRRNTWNYNPEGGNWLSGPEYSVLVAGIFAVMVGISGSLLICTSNFCIGMTALFFGGASSITSLIALAYSMASFYGTTNTRSSYGGSAEKWACSQKAAGEDGVKFSKICVESCGTAVEVTSPVEPAVELAAEAAVEAAVETAVKPAVVTPDSPVHH</sequence>
<dbReference type="Proteomes" id="UP000566819">
    <property type="component" value="Unassembled WGS sequence"/>
</dbReference>
<evidence type="ECO:0000313" key="3">
    <source>
        <dbReference type="Proteomes" id="UP000566819"/>
    </source>
</evidence>
<keyword evidence="1" id="KW-0472">Membrane</keyword>
<proteinExistence type="predicted"/>
<dbReference type="OrthoDB" id="10316116at2759"/>